<accession>A0AAD5TKA7</accession>
<evidence type="ECO:0000259" key="2">
    <source>
        <dbReference type="Pfam" id="PF01370"/>
    </source>
</evidence>
<dbReference type="InterPro" id="IPR036291">
    <property type="entry name" value="NAD(P)-bd_dom_sf"/>
</dbReference>
<evidence type="ECO:0000313" key="3">
    <source>
        <dbReference type="EMBL" id="KAJ3179122.1"/>
    </source>
</evidence>
<protein>
    <recommendedName>
        <fullName evidence="2">NAD-dependent epimerase/dehydratase domain-containing protein</fullName>
    </recommendedName>
</protein>
<organism evidence="3 4">
    <name type="scientific">Geranomyces variabilis</name>
    <dbReference type="NCBI Taxonomy" id="109894"/>
    <lineage>
        <taxon>Eukaryota</taxon>
        <taxon>Fungi</taxon>
        <taxon>Fungi incertae sedis</taxon>
        <taxon>Chytridiomycota</taxon>
        <taxon>Chytridiomycota incertae sedis</taxon>
        <taxon>Chytridiomycetes</taxon>
        <taxon>Spizellomycetales</taxon>
        <taxon>Powellomycetaceae</taxon>
        <taxon>Geranomyces</taxon>
    </lineage>
</organism>
<keyword evidence="4" id="KW-1185">Reference proteome</keyword>
<dbReference type="InterPro" id="IPR001509">
    <property type="entry name" value="Epimerase_deHydtase"/>
</dbReference>
<dbReference type="Gene3D" id="3.40.50.720">
    <property type="entry name" value="NAD(P)-binding Rossmann-like Domain"/>
    <property type="match status" value="1"/>
</dbReference>
<dbReference type="EMBL" id="JADGJQ010000022">
    <property type="protein sequence ID" value="KAJ3179122.1"/>
    <property type="molecule type" value="Genomic_DNA"/>
</dbReference>
<evidence type="ECO:0000313" key="4">
    <source>
        <dbReference type="Proteomes" id="UP001212152"/>
    </source>
</evidence>
<reference evidence="3" key="1">
    <citation type="submission" date="2020-05" db="EMBL/GenBank/DDBJ databases">
        <title>Phylogenomic resolution of chytrid fungi.</title>
        <authorList>
            <person name="Stajich J.E."/>
            <person name="Amses K."/>
            <person name="Simmons R."/>
            <person name="Seto K."/>
            <person name="Myers J."/>
            <person name="Bonds A."/>
            <person name="Quandt C.A."/>
            <person name="Barry K."/>
            <person name="Liu P."/>
            <person name="Grigoriev I."/>
            <person name="Longcore J.E."/>
            <person name="James T.Y."/>
        </authorList>
    </citation>
    <scope>NUCLEOTIDE SEQUENCE</scope>
    <source>
        <strain evidence="3">JEL0379</strain>
    </source>
</reference>
<dbReference type="AlphaFoldDB" id="A0AAD5TKA7"/>
<dbReference type="SUPFAM" id="SSF51735">
    <property type="entry name" value="NAD(P)-binding Rossmann-fold domains"/>
    <property type="match status" value="1"/>
</dbReference>
<dbReference type="Proteomes" id="UP001212152">
    <property type="component" value="Unassembled WGS sequence"/>
</dbReference>
<dbReference type="Pfam" id="PF01370">
    <property type="entry name" value="Epimerase"/>
    <property type="match status" value="1"/>
</dbReference>
<comment type="caution">
    <text evidence="3">The sequence shown here is derived from an EMBL/GenBank/DDBJ whole genome shotgun (WGS) entry which is preliminary data.</text>
</comment>
<proteinExistence type="inferred from homology"/>
<name>A0AAD5TKA7_9FUNG</name>
<comment type="similarity">
    <text evidence="1">Belongs to the NAD(P)-dependent epimerase/dehydratase family.</text>
</comment>
<gene>
    <name evidence="3" type="ORF">HDU87_003078</name>
</gene>
<evidence type="ECO:0000256" key="1">
    <source>
        <dbReference type="ARBA" id="ARBA00007637"/>
    </source>
</evidence>
<feature type="domain" description="NAD-dependent epimerase/dehydratase" evidence="2">
    <location>
        <begin position="5"/>
        <end position="218"/>
    </location>
</feature>
<sequence length="389" mass="42752">MCKTILVTGSSGQLGTALMWALPAHGYHAIGLDVAASATTTYVGSFYDASLVRQVFTDNDISFVLHTGTLHTPHIETHTKQNFIDTNVSGTLLLLEQAVASGRCLAFIFTSTTSLFGRAFSSVPGQPAAWIDETVVPLPKNIYGITKIAAESMCELVHRQSGMPVLVLRTSRFFTGQDNVEETGWTTSKDDNRKVNELAYRRVDISDVVDAHICAMEKARGLGWGTYIISAPTPFSRDAETLRLLDGEAPTALRTILPAFENTFAKRGWSFLARLDRVYDSTKAIIELGWKPRYTFEAALAAIDEGKDWRSDLAVKVSQKVGPRRMQSHEPHTVLWTGVALKALDVSDSCALTKSYLEDVLDCCQWLTTVIIARCTDIKGRVESKLLAA</sequence>
<dbReference type="PANTHER" id="PTHR43000">
    <property type="entry name" value="DTDP-D-GLUCOSE 4,6-DEHYDRATASE-RELATED"/>
    <property type="match status" value="1"/>
</dbReference>